<evidence type="ECO:0000256" key="2">
    <source>
        <dbReference type="SAM" id="Phobius"/>
    </source>
</evidence>
<keyword evidence="1" id="KW-0175">Coiled coil</keyword>
<name>A0A075W0C4_GALSU</name>
<keyword evidence="2" id="KW-0472">Membrane</keyword>
<keyword evidence="3" id="KW-0496">Mitochondrion</keyword>
<protein>
    <submittedName>
        <fullName evidence="3">ATP synthase F1F0 subunit B</fullName>
    </submittedName>
</protein>
<reference evidence="3" key="1">
    <citation type="journal article" date="2015" name="Genome Biol. Evol.">
        <title>Extreme features of the Galdieria sulphuraria organellar genomes: a consequence of polyextremophily?</title>
        <authorList>
            <person name="Jain K."/>
            <person name="Krause K."/>
            <person name="Grewe F."/>
            <person name="Nelson G.F."/>
            <person name="Weber A.P."/>
            <person name="Christensen A.C."/>
            <person name="Mower J.P."/>
        </authorList>
    </citation>
    <scope>NUCLEOTIDE SEQUENCE</scope>
    <source>
        <strain evidence="3">074W</strain>
    </source>
</reference>
<dbReference type="AlphaFoldDB" id="A0A075W0C4"/>
<proteinExistence type="predicted"/>
<accession>A0A075W0C4</accession>
<evidence type="ECO:0000313" key="3">
    <source>
        <dbReference type="EMBL" id="AIG92661.1"/>
    </source>
</evidence>
<sequence length="155" mass="19274">MLREWREERRKKEIGIGIAVGVLSWDEEWVMMLSYVLVMMIIIKGYGERIGGYIDEECRKEIERKWERWEEKKKKEEEEGVREELELWRKENRERIEGMKERMEEKIREKIREEVRKKLEQIEKIEGRLELEEEEIGEIEFMKEEREGIEEKLRI</sequence>
<dbReference type="GeneID" id="20005751"/>
<dbReference type="RefSeq" id="YP_009051215.1">
    <property type="nucleotide sequence ID" value="NC_024666.1"/>
</dbReference>
<feature type="transmembrane region" description="Helical" evidence="2">
    <location>
        <begin position="29"/>
        <end position="47"/>
    </location>
</feature>
<organism evidence="3">
    <name type="scientific">Galdieria sulphuraria</name>
    <name type="common">Red alga</name>
    <dbReference type="NCBI Taxonomy" id="130081"/>
    <lineage>
        <taxon>Eukaryota</taxon>
        <taxon>Rhodophyta</taxon>
        <taxon>Bangiophyceae</taxon>
        <taxon>Galdieriales</taxon>
        <taxon>Galdieriaceae</taxon>
        <taxon>Galdieria</taxon>
    </lineage>
</organism>
<evidence type="ECO:0000256" key="1">
    <source>
        <dbReference type="SAM" id="Coils"/>
    </source>
</evidence>
<keyword evidence="2" id="KW-1133">Transmembrane helix</keyword>
<geneLocation type="mitochondrion" evidence="3"/>
<dbReference type="EMBL" id="KJ700460">
    <property type="protein sequence ID" value="AIG92661.1"/>
    <property type="molecule type" value="Genomic_DNA"/>
</dbReference>
<feature type="coiled-coil region" evidence="1">
    <location>
        <begin position="59"/>
        <end position="152"/>
    </location>
</feature>
<gene>
    <name evidence="3" type="primary">atp4</name>
</gene>
<keyword evidence="2" id="KW-0812">Transmembrane</keyword>
<dbReference type="KEGG" id="gsl:JL72_p02"/>